<feature type="transmembrane region" description="Helical" evidence="1">
    <location>
        <begin position="6"/>
        <end position="30"/>
    </location>
</feature>
<feature type="transmembrane region" description="Helical" evidence="1">
    <location>
        <begin position="42"/>
        <end position="64"/>
    </location>
</feature>
<reference evidence="2" key="1">
    <citation type="submission" date="2014-02" db="EMBL/GenBank/DDBJ databases">
        <title>Expanding our view of genomic diversity in Candidatus Accumulibacter clades.</title>
        <authorList>
            <person name="Skennerton C.T."/>
            <person name="Barr J.J."/>
            <person name="Slater F.R."/>
            <person name="Bond P.L."/>
            <person name="Tyson G.W."/>
        </authorList>
    </citation>
    <scope>NUCLEOTIDE SEQUENCE [LARGE SCALE GENOMIC DNA]</scope>
</reference>
<gene>
    <name evidence="2" type="ORF">AW08_02870</name>
</gene>
<keyword evidence="1" id="KW-0472">Membrane</keyword>
<dbReference type="EMBL" id="JFAX01000018">
    <property type="protein sequence ID" value="EXI65845.1"/>
    <property type="molecule type" value="Genomic_DNA"/>
</dbReference>
<evidence type="ECO:0000256" key="1">
    <source>
        <dbReference type="SAM" id="Phobius"/>
    </source>
</evidence>
<feature type="transmembrane region" description="Helical" evidence="1">
    <location>
        <begin position="84"/>
        <end position="100"/>
    </location>
</feature>
<keyword evidence="3" id="KW-1185">Reference proteome</keyword>
<evidence type="ECO:0000313" key="2">
    <source>
        <dbReference type="EMBL" id="EXI65845.1"/>
    </source>
</evidence>
<dbReference type="AlphaFoldDB" id="A0A011NN21"/>
<protein>
    <submittedName>
        <fullName evidence="2">Uncharacterized protein</fullName>
    </submittedName>
</protein>
<accession>A0A011NN21</accession>
<dbReference type="PATRIC" id="fig|1454001.3.peg.2938"/>
<dbReference type="Proteomes" id="UP000020218">
    <property type="component" value="Unassembled WGS sequence"/>
</dbReference>
<keyword evidence="1" id="KW-1133">Transmembrane helix</keyword>
<evidence type="ECO:0000313" key="3">
    <source>
        <dbReference type="Proteomes" id="UP000020218"/>
    </source>
</evidence>
<proteinExistence type="predicted"/>
<sequence length="110" mass="11965">MLEPRLGVRMAELGEMPLMFVVIVFAARFVMRRFTVPPSMAARLVTGMLALALLLAAELLLVVVLQDRALADYVASRDPVSGSAYLAMLVLFALMPALTGQTDRVQDDNA</sequence>
<name>A0A011NN21_9PROT</name>
<organism evidence="2 3">
    <name type="scientific">Candidatus Accumulibacter adjunctus</name>
    <dbReference type="NCBI Taxonomy" id="1454001"/>
    <lineage>
        <taxon>Bacteria</taxon>
        <taxon>Pseudomonadati</taxon>
        <taxon>Pseudomonadota</taxon>
        <taxon>Betaproteobacteria</taxon>
        <taxon>Candidatus Accumulibacter</taxon>
    </lineage>
</organism>
<keyword evidence="1" id="KW-0812">Transmembrane</keyword>
<comment type="caution">
    <text evidence="2">The sequence shown here is derived from an EMBL/GenBank/DDBJ whole genome shotgun (WGS) entry which is preliminary data.</text>
</comment>